<dbReference type="Pfam" id="PF20431">
    <property type="entry name" value="E_motif"/>
    <property type="match status" value="1"/>
</dbReference>
<evidence type="ECO:0000313" key="3">
    <source>
        <dbReference type="EMBL" id="TYG94251.1"/>
    </source>
</evidence>
<dbReference type="FunFam" id="1.25.40.10:FF:000090">
    <property type="entry name" value="Pentatricopeptide repeat-containing protein, chloroplastic"/>
    <property type="match status" value="1"/>
</dbReference>
<evidence type="ECO:0000313" key="4">
    <source>
        <dbReference type="Proteomes" id="UP000323506"/>
    </source>
</evidence>
<dbReference type="Pfam" id="PF12854">
    <property type="entry name" value="PPR_1"/>
    <property type="match status" value="1"/>
</dbReference>
<keyword evidence="4" id="KW-1185">Reference proteome</keyword>
<dbReference type="Pfam" id="PF01535">
    <property type="entry name" value="PPR"/>
    <property type="match status" value="5"/>
</dbReference>
<feature type="repeat" description="PPR" evidence="2">
    <location>
        <begin position="374"/>
        <end position="408"/>
    </location>
</feature>
<dbReference type="GO" id="GO:0009451">
    <property type="term" value="P:RNA modification"/>
    <property type="evidence" value="ECO:0007669"/>
    <property type="project" value="InterPro"/>
</dbReference>
<dbReference type="InterPro" id="IPR046848">
    <property type="entry name" value="E_motif"/>
</dbReference>
<protein>
    <recommendedName>
        <fullName evidence="5">Pentatricopeptide repeat-containing protein</fullName>
    </recommendedName>
</protein>
<organism evidence="3 4">
    <name type="scientific">Gossypium darwinii</name>
    <name type="common">Darwin's cotton</name>
    <name type="synonym">Gossypium barbadense var. darwinii</name>
    <dbReference type="NCBI Taxonomy" id="34276"/>
    <lineage>
        <taxon>Eukaryota</taxon>
        <taxon>Viridiplantae</taxon>
        <taxon>Streptophyta</taxon>
        <taxon>Embryophyta</taxon>
        <taxon>Tracheophyta</taxon>
        <taxon>Spermatophyta</taxon>
        <taxon>Magnoliopsida</taxon>
        <taxon>eudicotyledons</taxon>
        <taxon>Gunneridae</taxon>
        <taxon>Pentapetalae</taxon>
        <taxon>rosids</taxon>
        <taxon>malvids</taxon>
        <taxon>Malvales</taxon>
        <taxon>Malvaceae</taxon>
        <taxon>Malvoideae</taxon>
        <taxon>Gossypium</taxon>
    </lineage>
</organism>
<dbReference type="GO" id="GO:0048731">
    <property type="term" value="P:system development"/>
    <property type="evidence" value="ECO:0007669"/>
    <property type="project" value="UniProtKB-ARBA"/>
</dbReference>
<dbReference type="PROSITE" id="PS51375">
    <property type="entry name" value="PPR"/>
    <property type="match status" value="6"/>
</dbReference>
<dbReference type="Proteomes" id="UP000323506">
    <property type="component" value="Chromosome A11"/>
</dbReference>
<name>A0A5D2EM93_GOSDA</name>
<dbReference type="FunFam" id="1.25.40.10:FF:000125">
    <property type="entry name" value="Pentatricopeptide repeat-containing protein"/>
    <property type="match status" value="1"/>
</dbReference>
<feature type="repeat" description="PPR" evidence="2">
    <location>
        <begin position="211"/>
        <end position="245"/>
    </location>
</feature>
<dbReference type="InterPro" id="IPR011990">
    <property type="entry name" value="TPR-like_helical_dom_sf"/>
</dbReference>
<keyword evidence="1" id="KW-0677">Repeat</keyword>
<dbReference type="SUPFAM" id="SSF48452">
    <property type="entry name" value="TPR-like"/>
    <property type="match status" value="1"/>
</dbReference>
<evidence type="ECO:0000256" key="2">
    <source>
        <dbReference type="PROSITE-ProRule" id="PRU00708"/>
    </source>
</evidence>
<dbReference type="Pfam" id="PF13041">
    <property type="entry name" value="PPR_2"/>
    <property type="match status" value="4"/>
</dbReference>
<feature type="repeat" description="PPR" evidence="2">
    <location>
        <begin position="87"/>
        <end position="121"/>
    </location>
</feature>
<feature type="repeat" description="PPR" evidence="2">
    <location>
        <begin position="149"/>
        <end position="183"/>
    </location>
</feature>
<evidence type="ECO:0000256" key="1">
    <source>
        <dbReference type="ARBA" id="ARBA00022737"/>
    </source>
</evidence>
<evidence type="ECO:0008006" key="5">
    <source>
        <dbReference type="Google" id="ProtNLM"/>
    </source>
</evidence>
<dbReference type="EMBL" id="CM017698">
    <property type="protein sequence ID" value="TYG94251.1"/>
    <property type="molecule type" value="Genomic_DNA"/>
</dbReference>
<dbReference type="Gene3D" id="1.25.40.10">
    <property type="entry name" value="Tetratricopeptide repeat domain"/>
    <property type="match status" value="5"/>
</dbReference>
<reference evidence="3 4" key="1">
    <citation type="submission" date="2019-06" db="EMBL/GenBank/DDBJ databases">
        <title>WGS assembly of Gossypium darwinii.</title>
        <authorList>
            <person name="Chen Z.J."/>
            <person name="Sreedasyam A."/>
            <person name="Ando A."/>
            <person name="Song Q."/>
            <person name="De L."/>
            <person name="Hulse-Kemp A."/>
            <person name="Ding M."/>
            <person name="Ye W."/>
            <person name="Kirkbride R."/>
            <person name="Jenkins J."/>
            <person name="Plott C."/>
            <person name="Lovell J."/>
            <person name="Lin Y.-M."/>
            <person name="Vaughn R."/>
            <person name="Liu B."/>
            <person name="Li W."/>
            <person name="Simpson S."/>
            <person name="Scheffler B."/>
            <person name="Saski C."/>
            <person name="Grover C."/>
            <person name="Hu G."/>
            <person name="Conover J."/>
            <person name="Carlson J."/>
            <person name="Shu S."/>
            <person name="Boston L."/>
            <person name="Williams M."/>
            <person name="Peterson D."/>
            <person name="Mcgee K."/>
            <person name="Jones D."/>
            <person name="Wendel J."/>
            <person name="Stelly D."/>
            <person name="Grimwood J."/>
            <person name="Schmutz J."/>
        </authorList>
    </citation>
    <scope>NUCLEOTIDE SEQUENCE [LARGE SCALE GENOMIC DNA]</scope>
    <source>
        <strain evidence="3">1808015.09</strain>
    </source>
</reference>
<dbReference type="PANTHER" id="PTHR47926">
    <property type="entry name" value="PENTATRICOPEPTIDE REPEAT-CONTAINING PROTEIN"/>
    <property type="match status" value="1"/>
</dbReference>
<dbReference type="PANTHER" id="PTHR47926:SF468">
    <property type="entry name" value="PENTATRICOPEPTIDE REPEAT-CONTAINING PROTEIN"/>
    <property type="match status" value="1"/>
</dbReference>
<dbReference type="PROSITE" id="PS51257">
    <property type="entry name" value="PROKAR_LIPOPROTEIN"/>
    <property type="match status" value="1"/>
</dbReference>
<sequence length="598" mass="67216">MIRGYGEKGRIVEARRLLDEMPLRVVVSWNLMLSCYTRNGEMRLGREFFEGMALRDVVSWNLMVDGFIEVGDLDSAWEYFEKTPHPNVVSWVTMLCGLARSGKILEARRLFDQMQNKNVVSWNAMISAYVKDYQIEEAARLFSDMPNRDSFSWTTMIDGYVHVGQLDKARELLNQMPYKDIAAQTAMLSGYIKNKRMDEACQVFNEIAARDVVCWNTMIAGYSQMGRMDKALNLFKEMKDKDLVTWNTMIIGYAQIREMEEAVKIFNGMKIKNVVSWNSLITGFLQNGLSMDALTSFKLMAHEGLTPDHSTFACSLSACANLAASQVGKQMHNKVLKSGHLNDLFVGNALITMYAKCGCILCAQLIFDDLDEVDVISWNSLITGYALNGYGKQAVQLFQQMVSKGVQPDHVTFIGVLSGCSHIGLVDQGLKLFKHMTEIYSMEPLVEHYACIVDMLGRAGMLSEAFEVVRGLKIRANAGIWGALLVACKARGNLKLGKIAAEQLSEFEPRKTSNFVLLANMQADAGSWDEVENTRLSMKYTEAEKQPGCNWIEVRHQLHCFQSNMPMQPETAEVYSNLKTLTSQISNLDCVSNLIVSA</sequence>
<gene>
    <name evidence="3" type="ORF">ES288_A11G173200v1</name>
</gene>
<dbReference type="NCBIfam" id="TIGR00756">
    <property type="entry name" value="PPR"/>
    <property type="match status" value="9"/>
</dbReference>
<dbReference type="AlphaFoldDB" id="A0A5D2EM93"/>
<feature type="repeat" description="PPR" evidence="2">
    <location>
        <begin position="273"/>
        <end position="307"/>
    </location>
</feature>
<dbReference type="GO" id="GO:0003723">
    <property type="term" value="F:RNA binding"/>
    <property type="evidence" value="ECO:0007669"/>
    <property type="project" value="InterPro"/>
</dbReference>
<dbReference type="InterPro" id="IPR046960">
    <property type="entry name" value="PPR_At4g14850-like_plant"/>
</dbReference>
<dbReference type="InterPro" id="IPR002885">
    <property type="entry name" value="PPR_rpt"/>
</dbReference>
<proteinExistence type="predicted"/>
<accession>A0A5D2EM93</accession>
<feature type="repeat" description="PPR" evidence="2">
    <location>
        <begin position="25"/>
        <end position="59"/>
    </location>
</feature>